<keyword evidence="3" id="KW-1185">Reference proteome</keyword>
<dbReference type="RefSeq" id="WP_200255921.1">
    <property type="nucleotide sequence ID" value="NZ_NRSH01000004.1"/>
</dbReference>
<sequence>MLDTTATTWSPAAAWERLLRNEPLFILDVRNPDEFQRWRVEGPYTPPTLNVPYFDLLELDDEEEDVDAAVIRGVREQLTERLPRDRTILTVCGEGHTSEHLAHGLRELGYPALNLEGGMEAWGDFYYWRRVGEHERYSLYQVVRPARGDVSHVVISGDEAAVIDPNRHVGVYEDLIEQHGARLTTVLDTHAHADHISGGPELARRHGVPYRLHPFDGIHPLDMLPARIDFTALAEGEAVPVGRTALHALHVPGHTLGMVAFRLEDRYLIAGDSIFLESIARPDLGGAAEAWTPLFHESLQRMLLLDPATVVLPGHATDASAADDQGRFCAELGALRRGNAGLRQADGSLEAFRDYILSSLPEFPDAYVEIKRINIGLSQPDEAEARRLEVGKNVCALSEAAAA</sequence>
<evidence type="ECO:0000259" key="1">
    <source>
        <dbReference type="PROSITE" id="PS50206"/>
    </source>
</evidence>
<dbReference type="PROSITE" id="PS50206">
    <property type="entry name" value="RHODANESE_3"/>
    <property type="match status" value="1"/>
</dbReference>
<organism evidence="2 3">
    <name type="scientific">Halorhodospira neutriphila</name>
    <dbReference type="NCBI Taxonomy" id="168379"/>
    <lineage>
        <taxon>Bacteria</taxon>
        <taxon>Pseudomonadati</taxon>
        <taxon>Pseudomonadota</taxon>
        <taxon>Gammaproteobacteria</taxon>
        <taxon>Chromatiales</taxon>
        <taxon>Ectothiorhodospiraceae</taxon>
        <taxon>Halorhodospira</taxon>
    </lineage>
</organism>
<dbReference type="Gene3D" id="3.60.15.10">
    <property type="entry name" value="Ribonuclease Z/Hydroxyacylglutathione hydrolase-like"/>
    <property type="match status" value="1"/>
</dbReference>
<comment type="caution">
    <text evidence="2">The sequence shown here is derived from an EMBL/GenBank/DDBJ whole genome shotgun (WGS) entry which is preliminary data.</text>
</comment>
<dbReference type="InterPro" id="IPR001763">
    <property type="entry name" value="Rhodanese-like_dom"/>
</dbReference>
<dbReference type="InterPro" id="IPR044528">
    <property type="entry name" value="POD-like_MBL-fold"/>
</dbReference>
<dbReference type="SMART" id="SM00450">
    <property type="entry name" value="RHOD"/>
    <property type="match status" value="1"/>
</dbReference>
<feature type="domain" description="Rhodanese" evidence="1">
    <location>
        <begin position="20"/>
        <end position="131"/>
    </location>
</feature>
<dbReference type="EMBL" id="NRSH01000004">
    <property type="protein sequence ID" value="MBK1725602.1"/>
    <property type="molecule type" value="Genomic_DNA"/>
</dbReference>
<dbReference type="SMART" id="SM00849">
    <property type="entry name" value="Lactamase_B"/>
    <property type="match status" value="1"/>
</dbReference>
<evidence type="ECO:0000313" key="2">
    <source>
        <dbReference type="EMBL" id="MBK1725602.1"/>
    </source>
</evidence>
<dbReference type="InterPro" id="IPR036873">
    <property type="entry name" value="Rhodanese-like_dom_sf"/>
</dbReference>
<dbReference type="Pfam" id="PF00753">
    <property type="entry name" value="Lactamase_B"/>
    <property type="match status" value="1"/>
</dbReference>
<dbReference type="InterPro" id="IPR051682">
    <property type="entry name" value="Mito_Persulfide_Diox"/>
</dbReference>
<dbReference type="PANTHER" id="PTHR43084:SF7">
    <property type="entry name" value="BETA-LACTAMASE DOMAIN PROTEIN"/>
    <property type="match status" value="1"/>
</dbReference>
<evidence type="ECO:0000313" key="3">
    <source>
        <dbReference type="Proteomes" id="UP000738126"/>
    </source>
</evidence>
<protein>
    <submittedName>
        <fullName evidence="2">Sulfurtransferase</fullName>
    </submittedName>
</protein>
<gene>
    <name evidence="2" type="ORF">CKO13_00875</name>
</gene>
<accession>A0ABS1E3B9</accession>
<dbReference type="PANTHER" id="PTHR43084">
    <property type="entry name" value="PERSULFIDE DIOXYGENASE ETHE1"/>
    <property type="match status" value="1"/>
</dbReference>
<dbReference type="SUPFAM" id="SSF56281">
    <property type="entry name" value="Metallo-hydrolase/oxidoreductase"/>
    <property type="match status" value="1"/>
</dbReference>
<reference evidence="2 3" key="1">
    <citation type="journal article" date="2020" name="Microorganisms">
        <title>Osmotic Adaptation and Compatible Solute Biosynthesis of Phototrophic Bacteria as Revealed from Genome Analyses.</title>
        <authorList>
            <person name="Imhoff J.F."/>
            <person name="Rahn T."/>
            <person name="Kunzel S."/>
            <person name="Keller A."/>
            <person name="Neulinger S.C."/>
        </authorList>
    </citation>
    <scope>NUCLEOTIDE SEQUENCE [LARGE SCALE GENOMIC DNA]</scope>
    <source>
        <strain evidence="2 3">DSM 15116</strain>
    </source>
</reference>
<dbReference type="Proteomes" id="UP000738126">
    <property type="component" value="Unassembled WGS sequence"/>
</dbReference>
<dbReference type="CDD" id="cd07724">
    <property type="entry name" value="POD-like_MBL-fold"/>
    <property type="match status" value="1"/>
</dbReference>
<dbReference type="InterPro" id="IPR036866">
    <property type="entry name" value="RibonucZ/Hydroxyglut_hydro"/>
</dbReference>
<dbReference type="SUPFAM" id="SSF52821">
    <property type="entry name" value="Rhodanese/Cell cycle control phosphatase"/>
    <property type="match status" value="1"/>
</dbReference>
<dbReference type="Gene3D" id="3.40.250.10">
    <property type="entry name" value="Rhodanese-like domain"/>
    <property type="match status" value="1"/>
</dbReference>
<dbReference type="InterPro" id="IPR001279">
    <property type="entry name" value="Metallo-B-lactamas"/>
</dbReference>
<proteinExistence type="predicted"/>
<dbReference type="Pfam" id="PF00581">
    <property type="entry name" value="Rhodanese"/>
    <property type="match status" value="1"/>
</dbReference>
<name>A0ABS1E3B9_9GAMM</name>